<dbReference type="PANTHER" id="PTHR47331">
    <property type="entry name" value="PHD-TYPE DOMAIN-CONTAINING PROTEIN"/>
    <property type="match status" value="1"/>
</dbReference>
<keyword evidence="4" id="KW-1185">Reference proteome</keyword>
<dbReference type="Pfam" id="PF00078">
    <property type="entry name" value="RVT_1"/>
    <property type="match status" value="2"/>
</dbReference>
<feature type="compositionally biased region" description="Basic residues" evidence="1">
    <location>
        <begin position="2991"/>
        <end position="3005"/>
    </location>
</feature>
<evidence type="ECO:0000259" key="2">
    <source>
        <dbReference type="PROSITE" id="PS50994"/>
    </source>
</evidence>
<dbReference type="InterPro" id="IPR008042">
    <property type="entry name" value="Retrotrans_Pao"/>
</dbReference>
<feature type="compositionally biased region" description="Low complexity" evidence="1">
    <location>
        <begin position="2137"/>
        <end position="2152"/>
    </location>
</feature>
<name>A0ABR1BZG5_NECAM</name>
<sequence length="4549" mass="523062">MPAIKGEEKLHDREVTGVPGTVRRSGAQAPTFETLPIRPGICACRARNNSGVAEQATCVWGLPQGSKSPAADARGAAARGASQVAEHSVRAGMKPETWGFSSYYLLLAYYSSVNIMATFGTHEQSIVNAIDRLETARTQVGLHLLDPFVPDGSVSEQLHQLHERQEVICSHISRLDVALSLLRERCNVMLYHVSLPSSTEEERRAYELLLEKYQPTKVQEEAETLIHTLRLAREACENTIQSIRLQQLATVIADDNEATTPVSLMESSRRSSEHQEVANNGVQRRTDVTSQIEDRPVNPTEQLSRLHIGDSTHQSARDSQPSQDTGIVPPTFRLPIQLEKLSLPTFDGEATKFQQFWCAFEMAVHKDETIDPNMKYLYLQSLLKGEAEIVLQDMEPGKNNYNQLVQALKKRYDCPRRTRALLHQQLQQLPQASEAATDMRNTWFRLSGILHSLRRFEDLNKVLSIIDLVRSKFPSFIQEKLTDTEYQRGKDLDLQQVMACLDDIITARERFEITCPRTEICTVGRDRNHNLQEEQDHNSHHSTQRRRSGTRSRSHSGPSRVTYDPTRCSFCDSTFHRTSRCTEHIPASVRRKIVSVYGLCFVCLRQGHRRGSCDYSSCRTCGGRHHPLLCILSRSGGRTYASNYRSLSRELQDYRARYRSRRDSYPSRSPARHGSRSRDYSRGRTYHRRESSYRSRSDTRSRSPSDHVSFRLPVRGHEHDSSPRDRRRRPYRSLSPSAHHLGVTSDSEYEDYVQSYVRSQLVSRPHSHSHPTLMMVKAKVLDAQDGLQTVVILLDSGSQCSFITIAATDRLGLQVKNRKPLTLVTFGGSRTTEVLGTVEVTFVDLLDKRLTILLRTKDRLTSSHRSPQLSPEDIKFINDLGFDKPVCCTSTFVEPDVLIGIDYLWEIVTQEASVCLPSGYFVFSQGPSGTTPSGTYQLLEEGNEDEDIVTRLWRLERLGIADSPYDDDNAELDAHILKQFEDTSQVSDGYLYVRFPWKEDHPRLADNKQLAYCRLVNQYQRLHEQGNAWEDYCMAIDQHLQYGFIEEVSEYKFDSHLVYYIPHQAVYKESSSTTRLRVVFDASSHMRGVPSLNDCLYEGPSLLPDIAGVHLRARLHRYLLTADVEKAFHQVRLQTSQRDATRFLWLKDTTLPPSKDNLRHYRFTRIPFGVKSSPFMLAAAIRFYLKHIDSPLRSEIERNTYVDNVILGASSNQEAVRKYRMAKSTFAHMHMNLREFLCSSHVVNDHIHTRDRIKDPKRAKLLGIPWNHFRDTLHIPIKTICGRVYSKRTALRAYASTYDPLGLLTPFLASAKLFIQDLWLKKLKWDDELEQEDLHRWSRILSDLEHPLPHIPRCVTPNHRTTYELCIFGDASKRLYASCAYLVCRSSNVFTSNLVMAKSHLNETKPLTIPRMELLAIRNCVFLAQYLHKELDLTLTYIHFFTDSQITLHWIHSSRPLRQFVHNRVSSIHKILSYFQDKGVPTKFHFVASEDNPADCATRGLATKDAKNHIWWTGPSFLRRCPEQWPHSDMDFTIPPVTTKEQDQEFMEVSLIRESSHSSVLPFRIVSSYVRLVRITIYVLKFLRCKLFDRVNVQSQSCLLRNIPSLRDILSHKSLTAPEFIAAETLLIREHYRESDHILEKYKLDRFNAHMDEKGLIRCPSRMENVQVTAPILLVPSHRFTYLVIMHAHISQYHVGVYGLISHLITRYFIPSIRRTVRKVLRTCVTCRKVTGYAYRYPDMPSLPEERVKRSRPFQNVGLDYLGPIYYRDTNGIRSKVWICLITCMATRAVHLEVVNSNTTQDFLLAFRRFIARRGTPHLVYSDNATTFHSAKDTLDKVLFTPTLWNKIDSFLTNHRIAWRFITPLSPWKGGFYERLVALFKSAFVKAIGRQLLKLDQLHTVVVEIEAIINSRPITPYRENDVSIRVLKPNDFISPEVSLQLPPRLLVDDIAVSGHRLADWYKQTVTVLDSFWDIWHTDYLSALVQRHQRRLRQPRNTSIRPKVNDVVIIADDKLPRGQWQLGIIVKLIHGYRNGVRAVQVRTCKGKLLHRSLKHLYPLEITAQGDYVPRAKRHKVRGTTSPTRIQPPRRAKNIRGNCIRSLTNYCILYANMERDRKQLGKRKHGRQSTASKEKVGSSKRSCSQSSVSSSRCSTPLPQEPCTSQANTTQESTSAEFRLFEKVWKELGKLPIPKASPHVETLPFVDLSKHPHQVDPHTRPATICELISAIARGHNLNRRFDCAVDNDLQAFAVPRAYRSAVHITQLLTLSLNPSHIFNPSQLGQHDYVLIDAFLYSDFFKQVRSIFTKEVYVPDLKDFTGARVKYLPILIIAKTLIALSHFTEQALSYLKELSTAPKPTPRDLLERLGTLYNYAENITQRRNLMNTQLLPLVFQASPSDIELFTNLLAAQGVTYNKIVTTVLTAATTHAEITTTYDLYHKLLSEYLRSQSAETLIEVQGEEKLHDREVTGVPGTVRRSGAQAPTFETLPIRPGICACRARNNSGVAEQATCVWGLPQGSKSPAADARGAAARGASQVTEHSVRAGMKPETWGFSSYYLLLAYYSSVNIMATFGTHEQSIVNAIDRLETARTQVGLHLLDPFVPDGSVSEQLHQLHERQEVICSHISRLDVALSLLRERCNVMLYHVSLPSSTEEERRAYELLLEKYQPTKVQEEAETLIHTLRLAREACENTIQSIRLQQLATVIADDNEATTPVSLMESSRRSSEHQEVANNGVQRRTDVTSQIEDRPVNPTEQLSRLHIGDSTHQSARDSQPSQDTGIVPPTFRLPIQLEKLSLPTFDGEATKFQQFWCAFEMAVHKDETIDPNMKYLYLQSLLKGEAEIVLQDMEPGKNNYNQLVQALKKRYDCPRRTRALLHQQLQQLPQASEAATDMRNTWFRLSGILHSLRRFEDLNKVLSIIDLVRSKFPSFIQEKLTDTEYQRGKDLDLQQVMACLDDIITARERFEITCPRTEICTVGRDRNHNLQEEQDHNSHHSTQRRRSGTRSRSHSGPSRVTYDPTRCSFCDSTFHRTSRCTEHIPASVRRKIVSVYGLCFVCLRQGHRRGSCDYSSCRTCGGRHHPLLCILSRSGGRTYASNYRSLSRELQDYRARYRSRRDSYPSRSPARHGSRSRDYSRGRTYHRRESSYRSRSDTRSRSPSDHVSFRLPVRGHEHDSSPRDRRRRPYRSLSPSAHHLGVTSDSEYEDYVQSYVRSQLVSRPHSHSHPTLMMVKAKVLDAQDGLQTVVILLDSGSQCSFITIAATDRLGLQVKNRKPLTLVTFGGSRTTEVLGTVEVTFVDLLDKRLTILLRTKDRLTSSHRSPQLSPEDIKFINDLGFDKPVCCTSTFVEPDVLIGIDYLWEIVTQEASVCLPSGYFVFSQGPSGTTPSGTYQLLEEGNEDEDIVTRLWRLERLGIADSPYDDDNAELDAHILKQFEDTSQVSDGYLYVRFPWKEDHPRLADNKQLAYCRLVNQYQRLHEQGNAWEDYCMAIDQHLQYGFIEEVSEYKFDSHLVYYIPHQAVYKESSSTTRLRVVFDASSHMRGVPSLNDCLYEGPSLLPDIAGVHLRARLHRYLLTADVEKAFHQVRLQTSQRDATRFLWLKDTTLPPSKDNLRHYRFTRIPFGVKSSPFMLAAAIRFYLKHIDSPLRSEIERNTYVDNVILGASSNQEAVRKYRMAKSTFAHMHMNLREFLCSSHVVNDHIHTRDRIKDPKRAKLLGIPWNHFRDTLHIPIKTICGRVYSKRTALRAYASTYDPLGLLTPFLASAKLFIQDLWLKKLKWDDELEQEDLYRWSRILSDLEHPLPHIPRCVTPNHRTTYELCIFGDASKRLYASCAYLVCRSSNVFTSNLVMAKSHLNETKPLTIPRMELLAIRNCVFLAQYLHKELDLTLTYIHFFTDSQITLHWIHSSRPLRQFVHNRVSSIHKILSYFQDKGVPTKFHFVASEDNPADCATRGLATKDAKNHIWWTGPSFLRRCPEQWPHSDMDFTIPPVTTKEQDQEFMEVSLIRESSHSSVLPFRIVSSYVRLVRITIYVLKFLRCKLFDRVNVQSQSCLLRNIPSLRDILSHKSLTAPEFIAAETLLIREHYRESDHILEKYKLDRFNAHMDEKGLIRCPSRMENVQVTAPILLVPSHRFTYLVIMHAHISQYHVGVYGLISHLITRYFIPSIRRTVRKVLRTCVTCRKVTGYAYRYPDMPSLPEERVKRSRPFQNVGLDYLGPIYYRDTNGIRSKVWICLITCMATRAVHLEVVNSNTTQDFLLAFRRFIARRGTPHLVYSDNATTFHSAKDTLDKVLFTPTLWNKIDSFLTNHRIAWRFITPLSPWKGGFYERLVALFKSAFVKAIGRQLLKLDQLHTVVVEIEAIINSRPITPYRENDVSIRVLKPNDFISPEVSLQLPPRLLVDDIAVSGHRLADWYKQTVTVLDSFWDIWHTDYLSALVQRHQRRLRQPRNTSIRPKVNDVVIIADDKLPRGQWQLGIIVKLIHGYRNGVRAVQVRTCKGKLLHRSLKHLYPLEITAQGDYVPRAKRHKVRGTTSPTRIQPPRRAKNIRSYSV</sequence>
<feature type="compositionally biased region" description="Basic and acidic residues" evidence="1">
    <location>
        <begin position="2718"/>
        <end position="2727"/>
    </location>
</feature>
<dbReference type="InterPro" id="IPR005312">
    <property type="entry name" value="DUF1759"/>
</dbReference>
<feature type="compositionally biased region" description="Basic and acidic residues" evidence="1">
    <location>
        <begin position="267"/>
        <end position="276"/>
    </location>
</feature>
<feature type="compositionally biased region" description="Basic and acidic residues" evidence="1">
    <location>
        <begin position="2735"/>
        <end position="2747"/>
    </location>
</feature>
<dbReference type="InterPro" id="IPR043128">
    <property type="entry name" value="Rev_trsase/Diguanyl_cyclase"/>
</dbReference>
<evidence type="ECO:0000256" key="1">
    <source>
        <dbReference type="SAM" id="MobiDB-lite"/>
    </source>
</evidence>
<accession>A0ABR1BZG5</accession>
<feature type="region of interest" description="Disordered" evidence="1">
    <location>
        <begin position="2116"/>
        <end position="2168"/>
    </location>
</feature>
<dbReference type="PROSITE" id="PS50994">
    <property type="entry name" value="INTEGRASE"/>
    <property type="match status" value="2"/>
</dbReference>
<feature type="compositionally biased region" description="Basic and acidic residues" evidence="1">
    <location>
        <begin position="1"/>
        <end position="15"/>
    </location>
</feature>
<evidence type="ECO:0000313" key="4">
    <source>
        <dbReference type="Proteomes" id="UP001303046"/>
    </source>
</evidence>
<feature type="region of interest" description="Disordered" evidence="1">
    <location>
        <begin position="4520"/>
        <end position="4549"/>
    </location>
</feature>
<dbReference type="InterPro" id="IPR043502">
    <property type="entry name" value="DNA/RNA_pol_sf"/>
</dbReference>
<reference evidence="3 4" key="1">
    <citation type="submission" date="2023-08" db="EMBL/GenBank/DDBJ databases">
        <title>A Necator americanus chromosomal reference genome.</title>
        <authorList>
            <person name="Ilik V."/>
            <person name="Petrzelkova K.J."/>
            <person name="Pardy F."/>
            <person name="Fuh T."/>
            <person name="Niatou-Singa F.S."/>
            <person name="Gouil Q."/>
            <person name="Baker L."/>
            <person name="Ritchie M.E."/>
            <person name="Jex A.R."/>
            <person name="Gazzola D."/>
            <person name="Li H."/>
            <person name="Toshio Fujiwara R."/>
            <person name="Zhan B."/>
            <person name="Aroian R.V."/>
            <person name="Pafco B."/>
            <person name="Schwarz E.M."/>
        </authorList>
    </citation>
    <scope>NUCLEOTIDE SEQUENCE [LARGE SCALE GENOMIC DNA]</scope>
    <source>
        <strain evidence="3 4">Aroian</strain>
        <tissue evidence="3">Whole animal</tissue>
    </source>
</reference>
<feature type="region of interest" description="Disordered" evidence="1">
    <location>
        <begin position="3109"/>
        <end position="3193"/>
    </location>
</feature>
<dbReference type="InterPro" id="IPR040676">
    <property type="entry name" value="DUF5641"/>
</dbReference>
<dbReference type="InterPro" id="IPR036397">
    <property type="entry name" value="RNaseH_sf"/>
</dbReference>
<dbReference type="SUPFAM" id="SSF53098">
    <property type="entry name" value="Ribonuclease H-like"/>
    <property type="match status" value="2"/>
</dbReference>
<feature type="domain" description="Integrase catalytic" evidence="2">
    <location>
        <begin position="4200"/>
        <end position="4388"/>
    </location>
</feature>
<dbReference type="InterPro" id="IPR001584">
    <property type="entry name" value="Integrase_cat-core"/>
</dbReference>
<feature type="region of interest" description="Disordered" evidence="1">
    <location>
        <begin position="2069"/>
        <end position="2091"/>
    </location>
</feature>
<dbReference type="InterPro" id="IPR012337">
    <property type="entry name" value="RNaseH-like_sf"/>
</dbReference>
<dbReference type="SMART" id="SM00343">
    <property type="entry name" value="ZnF_C2HC"/>
    <property type="match status" value="4"/>
</dbReference>
<dbReference type="Pfam" id="PF17921">
    <property type="entry name" value="Integrase_H2C2"/>
    <property type="match status" value="2"/>
</dbReference>
<feature type="compositionally biased region" description="Polar residues" evidence="1">
    <location>
        <begin position="311"/>
        <end position="325"/>
    </location>
</feature>
<dbReference type="Proteomes" id="UP001303046">
    <property type="component" value="Unassembled WGS sequence"/>
</dbReference>
<dbReference type="SUPFAM" id="SSF56672">
    <property type="entry name" value="DNA/RNA polymerases"/>
    <property type="match status" value="2"/>
</dbReference>
<feature type="domain" description="Integrase catalytic" evidence="2">
    <location>
        <begin position="1749"/>
        <end position="1937"/>
    </location>
</feature>
<dbReference type="PANTHER" id="PTHR47331:SF1">
    <property type="entry name" value="GAG-LIKE PROTEIN"/>
    <property type="match status" value="1"/>
</dbReference>
<dbReference type="Gene3D" id="1.10.340.70">
    <property type="match status" value="2"/>
</dbReference>
<dbReference type="InterPro" id="IPR000477">
    <property type="entry name" value="RT_dom"/>
</dbReference>
<dbReference type="Gene3D" id="3.30.70.270">
    <property type="match status" value="2"/>
</dbReference>
<feature type="region of interest" description="Disordered" evidence="1">
    <location>
        <begin position="658"/>
        <end position="742"/>
    </location>
</feature>
<feature type="region of interest" description="Disordered" evidence="1">
    <location>
        <begin position="2716"/>
        <end position="2780"/>
    </location>
</feature>
<feature type="region of interest" description="Disordered" evidence="1">
    <location>
        <begin position="1"/>
        <end position="30"/>
    </location>
</feature>
<feature type="region of interest" description="Disordered" evidence="1">
    <location>
        <begin position="2982"/>
        <end position="3012"/>
    </location>
</feature>
<protein>
    <recommendedName>
        <fullName evidence="2">Integrase catalytic domain-containing protein</fullName>
    </recommendedName>
</protein>
<dbReference type="CDD" id="cd01644">
    <property type="entry name" value="RT_pepA17"/>
    <property type="match status" value="2"/>
</dbReference>
<feature type="region of interest" description="Disordered" evidence="1">
    <location>
        <begin position="265"/>
        <end position="329"/>
    </location>
</feature>
<dbReference type="EMBL" id="JAVFWL010000001">
    <property type="protein sequence ID" value="KAK6731721.1"/>
    <property type="molecule type" value="Genomic_DNA"/>
</dbReference>
<dbReference type="Gene3D" id="3.30.420.10">
    <property type="entry name" value="Ribonuclease H-like superfamily/Ribonuclease H"/>
    <property type="match status" value="2"/>
</dbReference>
<dbReference type="InterPro" id="IPR001878">
    <property type="entry name" value="Znf_CCHC"/>
</dbReference>
<evidence type="ECO:0000313" key="3">
    <source>
        <dbReference type="EMBL" id="KAK6731721.1"/>
    </source>
</evidence>
<dbReference type="Pfam" id="PF03564">
    <property type="entry name" value="DUF1759"/>
    <property type="match status" value="2"/>
</dbReference>
<feature type="compositionally biased region" description="Basic and acidic residues" evidence="1">
    <location>
        <begin position="676"/>
        <end position="724"/>
    </location>
</feature>
<feature type="compositionally biased region" description="Polar residues" evidence="1">
    <location>
        <begin position="2159"/>
        <end position="2168"/>
    </location>
</feature>
<dbReference type="Gene3D" id="2.40.70.10">
    <property type="entry name" value="Acid Proteases"/>
    <property type="match status" value="2"/>
</dbReference>
<feature type="compositionally biased region" description="Basic residues" evidence="1">
    <location>
        <begin position="540"/>
        <end position="554"/>
    </location>
</feature>
<organism evidence="3 4">
    <name type="scientific">Necator americanus</name>
    <name type="common">Human hookworm</name>
    <dbReference type="NCBI Taxonomy" id="51031"/>
    <lineage>
        <taxon>Eukaryota</taxon>
        <taxon>Metazoa</taxon>
        <taxon>Ecdysozoa</taxon>
        <taxon>Nematoda</taxon>
        <taxon>Chromadorea</taxon>
        <taxon>Rhabditida</taxon>
        <taxon>Rhabditina</taxon>
        <taxon>Rhabditomorpha</taxon>
        <taxon>Strongyloidea</taxon>
        <taxon>Ancylostomatidae</taxon>
        <taxon>Bunostominae</taxon>
        <taxon>Necator</taxon>
    </lineage>
</organism>
<proteinExistence type="predicted"/>
<feature type="compositionally biased region" description="Basic and acidic residues" evidence="1">
    <location>
        <begin position="284"/>
        <end position="296"/>
    </location>
</feature>
<feature type="region of interest" description="Disordered" evidence="1">
    <location>
        <begin position="531"/>
        <end position="561"/>
    </location>
</feature>
<comment type="caution">
    <text evidence="3">The sequence shown here is derived from an EMBL/GenBank/DDBJ whole genome shotgun (WGS) entry which is preliminary data.</text>
</comment>
<dbReference type="Pfam" id="PF05380">
    <property type="entry name" value="Peptidase_A17"/>
    <property type="match status" value="2"/>
</dbReference>
<dbReference type="InterPro" id="IPR041588">
    <property type="entry name" value="Integrase_H2C2"/>
</dbReference>
<feature type="compositionally biased region" description="Polar residues" evidence="1">
    <location>
        <begin position="2762"/>
        <end position="2776"/>
    </location>
</feature>
<feature type="compositionally biased region" description="Basic and acidic residues" evidence="1">
    <location>
        <begin position="3127"/>
        <end position="3175"/>
    </location>
</feature>
<dbReference type="Pfam" id="PF18701">
    <property type="entry name" value="DUF5641"/>
    <property type="match status" value="2"/>
</dbReference>
<gene>
    <name evidence="3" type="primary">Necator_chrI.g4036</name>
    <name evidence="3" type="ORF">RB195_007907</name>
</gene>
<dbReference type="Gene3D" id="3.10.10.10">
    <property type="entry name" value="HIV Type 1 Reverse Transcriptase, subunit A, domain 1"/>
    <property type="match status" value="2"/>
</dbReference>
<dbReference type="InterPro" id="IPR021109">
    <property type="entry name" value="Peptidase_aspartic_dom_sf"/>
</dbReference>